<dbReference type="EMBL" id="JABMIG020000041">
    <property type="protein sequence ID" value="KAL3799122.1"/>
    <property type="molecule type" value="Genomic_DNA"/>
</dbReference>
<gene>
    <name evidence="3" type="ORF">HJC23_002250</name>
</gene>
<dbReference type="InterPro" id="IPR011990">
    <property type="entry name" value="TPR-like_helical_dom_sf"/>
</dbReference>
<proteinExistence type="predicted"/>
<protein>
    <recommendedName>
        <fullName evidence="2">Orc1-like AAA ATPase domain-containing protein</fullName>
    </recommendedName>
</protein>
<organism evidence="3 4">
    <name type="scientific">Cyclotella cryptica</name>
    <dbReference type="NCBI Taxonomy" id="29204"/>
    <lineage>
        <taxon>Eukaryota</taxon>
        <taxon>Sar</taxon>
        <taxon>Stramenopiles</taxon>
        <taxon>Ochrophyta</taxon>
        <taxon>Bacillariophyta</taxon>
        <taxon>Coscinodiscophyceae</taxon>
        <taxon>Thalassiosirophycidae</taxon>
        <taxon>Stephanodiscales</taxon>
        <taxon>Stephanodiscaceae</taxon>
        <taxon>Cyclotella</taxon>
    </lineage>
</organism>
<dbReference type="Gene3D" id="3.40.50.300">
    <property type="entry name" value="P-loop containing nucleotide triphosphate hydrolases"/>
    <property type="match status" value="1"/>
</dbReference>
<comment type="caution">
    <text evidence="3">The sequence shown here is derived from an EMBL/GenBank/DDBJ whole genome shotgun (WGS) entry which is preliminary data.</text>
</comment>
<dbReference type="PANTHER" id="PTHR43642:SF1">
    <property type="entry name" value="HYBRID SIGNAL TRANSDUCTION HISTIDINE KINASE G"/>
    <property type="match status" value="1"/>
</dbReference>
<sequence>MIIPLREWIKGAQGLVRIGTGKGSTDKKIEQAYLASSLRIAVSLSDQLCSSEELAEFGISDGLPPCGVDWAERVAVHLHARSDNDGAESLFSQPVSFSDEGFNSGSEAFKREDLVALLDSIGAEDELDFENSDSRAMNVSHKNEQISGTSWIQDIAFPHVHSATLSTDDNFANTASLNIDDGNSMAIKLLQIHSLGLVLYEVFSGGTKPPKEVFGAAAVLNPKFENILGEDHEDDPSAIISRKKQHSSIFHAGDSGAFASNLFIEHLRNKGLPGQLCDLMFNMIDCINGDFRSSESYDKMSDVNHDLQLMLEKPHTYLHDMDMAKASLTGLELKHAVFVRETEYASLQCAYRRSVSGSPELAIISGPSGTGKSWLANRLGRFVITNNGMYLSGKFDQLQQSKPFTALATAFNAYCGRLTREEESRRAKGLALKLQASLGQDAFHLAKLIPNLTSILSYVEDSREAYYQDCVNAQKRLHYLFCRFVEVITSCSDVPLTLFLDDIQWADEASISVLSQILKTAKVNKQFFFVGCCRDDEIGSDHSILKMIEKAQEFGVTVTRVKLDCMDITTVNQMVSNMLCLCPRLVTSLSDIVYHKTKGNPLFFSQLMLSLNREGLLRVSLSRRRWVWDEDKIQSRRLPDDVASFFVGSIRRLPPEVQNALWVLSCFGASADIEIIMILESSLSLKLVESLETAFAEGLVNKLDSTYHFCHDRIQEAAYGMMKEEDRCLHHTRYGLALVSPSLASGNVGMLFTAVNQINLGGPSAAMVVTQCVEVAKYNLIAGKKAMEMSDFSSAFSFFDYGMTFLRRNHWREHYELSLELHELAAKCSLVIGDIISLTIISDKVVKHARCFEDKLNTLYITMSSLAYASKIAESVENCLSILSELGEGLPRTISRDDAVKKINETLLILEGIADEDLLNYRRCTTRNKLMAMQFLAKLENACQEVNPALQPIVTLKMIKLTISHGMSPVSPIAFAYFGGLVANLGNIRGGHRFTRLAKLLLEAMGSTEIAGEVIWLTTEIQCFVEPMQTANEYRIQGQTTAMLAGDIHWAMFNRLSYCIGLLWAGLKLPTVKEAFFKVSRFMREQGHLTTLYYMLSVQRSILTLIGDENDRSEIDSDQLTKEVLENKNRQQLTVFYFQSMYMSFMMGLYDKMKEYAKKYFEFSIKSWWFLMSNHIAHTFYSGLVSYQIYRETEDPLWLERGEKFQSAMKIWAEQGSKWNFEHKSYLLDAEDQYSKGNMQDAQVSYTNAITSATSHKFINDEALACELAANFYLQTGNTSTSLEYYTRAHAKYCEWGANAKANSLYESIQQKFLTGIKSSVSPLSMTSSDTSSSPANFDENSLDRSVGRRKRS</sequence>
<evidence type="ECO:0000259" key="2">
    <source>
        <dbReference type="Pfam" id="PF13191"/>
    </source>
</evidence>
<dbReference type="Pfam" id="PF13191">
    <property type="entry name" value="AAA_16"/>
    <property type="match status" value="1"/>
</dbReference>
<evidence type="ECO:0000313" key="3">
    <source>
        <dbReference type="EMBL" id="KAL3799122.1"/>
    </source>
</evidence>
<feature type="domain" description="Orc1-like AAA ATPase" evidence="2">
    <location>
        <begin position="337"/>
        <end position="523"/>
    </location>
</feature>
<keyword evidence="4" id="KW-1185">Reference proteome</keyword>
<dbReference type="InterPro" id="IPR053159">
    <property type="entry name" value="Hybrid_Histidine_Kinase"/>
</dbReference>
<evidence type="ECO:0000256" key="1">
    <source>
        <dbReference type="SAM" id="MobiDB-lite"/>
    </source>
</evidence>
<feature type="compositionally biased region" description="Low complexity" evidence="1">
    <location>
        <begin position="1322"/>
        <end position="1334"/>
    </location>
</feature>
<accession>A0ABD3QFL0</accession>
<evidence type="ECO:0000313" key="4">
    <source>
        <dbReference type="Proteomes" id="UP001516023"/>
    </source>
</evidence>
<name>A0ABD3QFL0_9STRA</name>
<dbReference type="PANTHER" id="PTHR43642">
    <property type="entry name" value="HYBRID SIGNAL TRANSDUCTION HISTIDINE KINASE G"/>
    <property type="match status" value="1"/>
</dbReference>
<reference evidence="3 4" key="1">
    <citation type="journal article" date="2020" name="G3 (Bethesda)">
        <title>Improved Reference Genome for Cyclotella cryptica CCMP332, a Model for Cell Wall Morphogenesis, Salinity Adaptation, and Lipid Production in Diatoms (Bacillariophyta).</title>
        <authorList>
            <person name="Roberts W.R."/>
            <person name="Downey K.M."/>
            <person name="Ruck E.C."/>
            <person name="Traller J.C."/>
            <person name="Alverson A.J."/>
        </authorList>
    </citation>
    <scope>NUCLEOTIDE SEQUENCE [LARGE SCALE GENOMIC DNA]</scope>
    <source>
        <strain evidence="3 4">CCMP332</strain>
    </source>
</reference>
<dbReference type="SUPFAM" id="SSF52540">
    <property type="entry name" value="P-loop containing nucleoside triphosphate hydrolases"/>
    <property type="match status" value="1"/>
</dbReference>
<feature type="region of interest" description="Disordered" evidence="1">
    <location>
        <begin position="1322"/>
        <end position="1353"/>
    </location>
</feature>
<dbReference type="InterPro" id="IPR027417">
    <property type="entry name" value="P-loop_NTPase"/>
</dbReference>
<dbReference type="InterPro" id="IPR041664">
    <property type="entry name" value="AAA_16"/>
</dbReference>
<dbReference type="Proteomes" id="UP001516023">
    <property type="component" value="Unassembled WGS sequence"/>
</dbReference>
<dbReference type="SUPFAM" id="SSF48452">
    <property type="entry name" value="TPR-like"/>
    <property type="match status" value="1"/>
</dbReference>